<accession>A0A3G3BW86</accession>
<name>A0A3G3BW86_9CAUD</name>
<evidence type="ECO:0000313" key="3">
    <source>
        <dbReference type="Proteomes" id="UP000275028"/>
    </source>
</evidence>
<proteinExistence type="predicted"/>
<evidence type="ECO:0000256" key="1">
    <source>
        <dbReference type="SAM" id="MobiDB-lite"/>
    </source>
</evidence>
<organism evidence="2 3">
    <name type="scientific">Bacillus phage vB_BboS-125</name>
    <dbReference type="NCBI Taxonomy" id="2419618"/>
    <lineage>
        <taxon>Viruses</taxon>
        <taxon>Duplodnaviria</taxon>
        <taxon>Heunggongvirae</taxon>
        <taxon>Uroviricota</taxon>
        <taxon>Caudoviricetes</taxon>
        <taxon>Elmenteitavirus</taxon>
        <taxon>Elmenteitavirus ev125</taxon>
    </lineage>
</organism>
<evidence type="ECO:0000313" key="2">
    <source>
        <dbReference type="EMBL" id="AYP68420.1"/>
    </source>
</evidence>
<keyword evidence="3" id="KW-1185">Reference proteome</keyword>
<gene>
    <name evidence="2" type="ORF">BboS125_00051</name>
</gene>
<dbReference type="EMBL" id="MH884509">
    <property type="protein sequence ID" value="AYP68420.1"/>
    <property type="molecule type" value="Genomic_DNA"/>
</dbReference>
<feature type="compositionally biased region" description="Basic and acidic residues" evidence="1">
    <location>
        <begin position="1"/>
        <end position="10"/>
    </location>
</feature>
<reference evidence="2 3" key="1">
    <citation type="submission" date="2018-09" db="EMBL/GenBank/DDBJ databases">
        <title>Comparative Genomic Analysis of Eight Novel Haloalkaliphilic Bacteriophages from Lake Elmenteita, Kenya.</title>
        <authorList>
            <person name="Akhwale J.K."/>
        </authorList>
    </citation>
    <scope>NUCLEOTIDE SEQUENCE [LARGE SCALE GENOMIC DNA]</scope>
</reference>
<protein>
    <submittedName>
        <fullName evidence="2">Uncharacterized protein</fullName>
    </submittedName>
</protein>
<sequence>MIKRTHDPKGQKTNRADSVARPPGRLVGIIAVRPKGLAAGEYNPLVMAWTVNPYRKDYNEVVEQQQKKPQLSKYSNDLFYSMFRKWGD</sequence>
<feature type="region of interest" description="Disordered" evidence="1">
    <location>
        <begin position="1"/>
        <end position="20"/>
    </location>
</feature>
<dbReference type="Proteomes" id="UP000275028">
    <property type="component" value="Segment"/>
</dbReference>